<dbReference type="Proteomes" id="UP000500953">
    <property type="component" value="Chromosome"/>
</dbReference>
<feature type="region of interest" description="Disordered" evidence="1">
    <location>
        <begin position="103"/>
        <end position="141"/>
    </location>
</feature>
<evidence type="ECO:0000256" key="1">
    <source>
        <dbReference type="SAM" id="MobiDB-lite"/>
    </source>
</evidence>
<protein>
    <submittedName>
        <fullName evidence="2">Uncharacterized protein</fullName>
    </submittedName>
</protein>
<organism evidence="2 3">
    <name type="scientific">Nocardia terpenica</name>
    <dbReference type="NCBI Taxonomy" id="455432"/>
    <lineage>
        <taxon>Bacteria</taxon>
        <taxon>Bacillati</taxon>
        <taxon>Actinomycetota</taxon>
        <taxon>Actinomycetes</taxon>
        <taxon>Mycobacteriales</taxon>
        <taxon>Nocardiaceae</taxon>
        <taxon>Nocardia</taxon>
    </lineage>
</organism>
<dbReference type="RefSeq" id="WP_167490707.1">
    <property type="nucleotide sequence ID" value="NZ_CP046173.1"/>
</dbReference>
<proteinExistence type="predicted"/>
<evidence type="ECO:0000313" key="3">
    <source>
        <dbReference type="Proteomes" id="UP000500953"/>
    </source>
</evidence>
<sequence>MGDFVIRTGDTLVVTIPGAVIPAIASPVPLAGSSNKMKVGHKPVCLEGDELPESLKIPLAYTTPIHTIPGSGTLTLTPANKTRKTKCEGKAILIKGGDFTAKFDASTNPAKQPGSPPAPDPQPVKSGTVKFVTTNQKTKAG</sequence>
<evidence type="ECO:0000313" key="2">
    <source>
        <dbReference type="EMBL" id="QIS23367.1"/>
    </source>
</evidence>
<name>A0A6G9ZDE3_9NOCA</name>
<dbReference type="Pfam" id="PF19267">
    <property type="entry name" value="CIS_spike_tip"/>
    <property type="match status" value="1"/>
</dbReference>
<dbReference type="EMBL" id="CP046173">
    <property type="protein sequence ID" value="QIS23367.1"/>
    <property type="molecule type" value="Genomic_DNA"/>
</dbReference>
<dbReference type="AlphaFoldDB" id="A0A6G9ZDE3"/>
<accession>A0A6G9ZDE3</accession>
<feature type="compositionally biased region" description="Polar residues" evidence="1">
    <location>
        <begin position="131"/>
        <end position="141"/>
    </location>
</feature>
<dbReference type="InterPro" id="IPR045362">
    <property type="entry name" value="CIS_spike_tip"/>
</dbReference>
<reference evidence="2 3" key="1">
    <citation type="journal article" date="2019" name="ACS Chem. Biol.">
        <title>Identification and Mobilization of a Cryptic Antibiotic Biosynthesis Gene Locus from a Human-Pathogenic Nocardia Isolate.</title>
        <authorList>
            <person name="Herisse M."/>
            <person name="Ishida K."/>
            <person name="Porter J.L."/>
            <person name="Howden B."/>
            <person name="Hertweck C."/>
            <person name="Stinear T.P."/>
            <person name="Pidot S.J."/>
        </authorList>
    </citation>
    <scope>NUCLEOTIDE SEQUENCE [LARGE SCALE GENOMIC DNA]</scope>
    <source>
        <strain evidence="2 3">AUSMDU00012715</strain>
    </source>
</reference>
<gene>
    <name evidence="2" type="ORF">F6W96_38560</name>
</gene>